<name>A0ABQ9I7G7_9NEOP</name>
<accession>A0ABQ9I7G7</accession>
<protein>
    <submittedName>
        <fullName evidence="1">Uncharacterized protein</fullName>
    </submittedName>
</protein>
<comment type="caution">
    <text evidence="1">The sequence shown here is derived from an EMBL/GenBank/DDBJ whole genome shotgun (WGS) entry which is preliminary data.</text>
</comment>
<evidence type="ECO:0000313" key="1">
    <source>
        <dbReference type="EMBL" id="KAJ8892591.1"/>
    </source>
</evidence>
<feature type="non-terminal residue" evidence="1">
    <location>
        <position position="96"/>
    </location>
</feature>
<organism evidence="1 2">
    <name type="scientific">Dryococelus australis</name>
    <dbReference type="NCBI Taxonomy" id="614101"/>
    <lineage>
        <taxon>Eukaryota</taxon>
        <taxon>Metazoa</taxon>
        <taxon>Ecdysozoa</taxon>
        <taxon>Arthropoda</taxon>
        <taxon>Hexapoda</taxon>
        <taxon>Insecta</taxon>
        <taxon>Pterygota</taxon>
        <taxon>Neoptera</taxon>
        <taxon>Polyneoptera</taxon>
        <taxon>Phasmatodea</taxon>
        <taxon>Verophasmatodea</taxon>
        <taxon>Anareolatae</taxon>
        <taxon>Phasmatidae</taxon>
        <taxon>Eurycanthinae</taxon>
        <taxon>Dryococelus</taxon>
    </lineage>
</organism>
<dbReference type="Proteomes" id="UP001159363">
    <property type="component" value="Chromosome 2"/>
</dbReference>
<dbReference type="EMBL" id="JARBHB010000002">
    <property type="protein sequence ID" value="KAJ8892591.1"/>
    <property type="molecule type" value="Genomic_DNA"/>
</dbReference>
<proteinExistence type="predicted"/>
<sequence length="96" mass="10656">MYTHKIAKLPVSASFQLASIPPTILVAHLFLSQHPFLLLRNSSEILYRVTLKVVAARDGSVCGLDCSVVLCVPSAVERRALIMLSLTMVLMERTFR</sequence>
<reference evidence="1 2" key="1">
    <citation type="submission" date="2023-02" db="EMBL/GenBank/DDBJ databases">
        <title>LHISI_Scaffold_Assembly.</title>
        <authorList>
            <person name="Stuart O.P."/>
            <person name="Cleave R."/>
            <person name="Magrath M.J.L."/>
            <person name="Mikheyev A.S."/>
        </authorList>
    </citation>
    <scope>NUCLEOTIDE SEQUENCE [LARGE SCALE GENOMIC DNA]</scope>
    <source>
        <strain evidence="1">Daus_M_001</strain>
        <tissue evidence="1">Leg muscle</tissue>
    </source>
</reference>
<keyword evidence="2" id="KW-1185">Reference proteome</keyword>
<gene>
    <name evidence="1" type="ORF">PR048_005172</name>
</gene>
<evidence type="ECO:0000313" key="2">
    <source>
        <dbReference type="Proteomes" id="UP001159363"/>
    </source>
</evidence>